<comment type="caution">
    <text evidence="1">The sequence shown here is derived from an EMBL/GenBank/DDBJ whole genome shotgun (WGS) entry which is preliminary data.</text>
</comment>
<evidence type="ECO:0000313" key="2">
    <source>
        <dbReference type="Proteomes" id="UP001589867"/>
    </source>
</evidence>
<proteinExistence type="predicted"/>
<protein>
    <recommendedName>
        <fullName evidence="3">Threonine synthase</fullName>
    </recommendedName>
</protein>
<name>A0ABV6M849_9ACTN</name>
<gene>
    <name evidence="1" type="ORF">ACFFIA_23455</name>
</gene>
<dbReference type="Proteomes" id="UP001589867">
    <property type="component" value="Unassembled WGS sequence"/>
</dbReference>
<organism evidence="1 2">
    <name type="scientific">Phytohabitans kaempferiae</name>
    <dbReference type="NCBI Taxonomy" id="1620943"/>
    <lineage>
        <taxon>Bacteria</taxon>
        <taxon>Bacillati</taxon>
        <taxon>Actinomycetota</taxon>
        <taxon>Actinomycetes</taxon>
        <taxon>Micromonosporales</taxon>
        <taxon>Micromonosporaceae</taxon>
    </lineage>
</organism>
<evidence type="ECO:0000313" key="1">
    <source>
        <dbReference type="EMBL" id="MFC0530623.1"/>
    </source>
</evidence>
<dbReference type="EMBL" id="JBHLUH010000049">
    <property type="protein sequence ID" value="MFC0530623.1"/>
    <property type="molecule type" value="Genomic_DNA"/>
</dbReference>
<sequence length="74" mass="8109">MTATYLLDLECPRCETRYDASRPRNLCACGSPLLARYDLAAARALRASGWLGEDEEAVVLNTGTGLKYPDNVET</sequence>
<keyword evidence="2" id="KW-1185">Reference proteome</keyword>
<evidence type="ECO:0008006" key="3">
    <source>
        <dbReference type="Google" id="ProtNLM"/>
    </source>
</evidence>
<accession>A0ABV6M849</accession>
<reference evidence="1 2" key="1">
    <citation type="submission" date="2024-09" db="EMBL/GenBank/DDBJ databases">
        <authorList>
            <person name="Sun Q."/>
            <person name="Mori K."/>
        </authorList>
    </citation>
    <scope>NUCLEOTIDE SEQUENCE [LARGE SCALE GENOMIC DNA]</scope>
    <source>
        <strain evidence="1 2">TBRC 3947</strain>
    </source>
</reference>
<dbReference type="RefSeq" id="WP_377253779.1">
    <property type="nucleotide sequence ID" value="NZ_JBHLUH010000049.1"/>
</dbReference>